<dbReference type="EMBL" id="JAHUTI010042155">
    <property type="protein sequence ID" value="MED6246136.1"/>
    <property type="molecule type" value="Genomic_DNA"/>
</dbReference>
<evidence type="ECO:0000256" key="1">
    <source>
        <dbReference type="SAM" id="MobiDB-lite"/>
    </source>
</evidence>
<feature type="region of interest" description="Disordered" evidence="1">
    <location>
        <begin position="45"/>
        <end position="85"/>
    </location>
</feature>
<gene>
    <name evidence="2" type="ORF">ATANTOWER_013372</name>
</gene>
<feature type="region of interest" description="Disordered" evidence="1">
    <location>
        <begin position="98"/>
        <end position="130"/>
    </location>
</feature>
<keyword evidence="3" id="KW-1185">Reference proteome</keyword>
<reference evidence="2 3" key="1">
    <citation type="submission" date="2021-07" db="EMBL/GenBank/DDBJ databases">
        <authorList>
            <person name="Palmer J.M."/>
        </authorList>
    </citation>
    <scope>NUCLEOTIDE SEQUENCE [LARGE SCALE GENOMIC DNA]</scope>
    <source>
        <strain evidence="2 3">AT_MEX2019</strain>
        <tissue evidence="2">Muscle</tissue>
    </source>
</reference>
<name>A0ABU7B847_9TELE</name>
<dbReference type="Proteomes" id="UP001345963">
    <property type="component" value="Unassembled WGS sequence"/>
</dbReference>
<evidence type="ECO:0000313" key="2">
    <source>
        <dbReference type="EMBL" id="MED6246136.1"/>
    </source>
</evidence>
<comment type="caution">
    <text evidence="2">The sequence shown here is derived from an EMBL/GenBank/DDBJ whole genome shotgun (WGS) entry which is preliminary data.</text>
</comment>
<accession>A0ABU7B847</accession>
<sequence>MVFCPRLIPGSVPRPNQAPLENLPDLAFTAKTSSSDHQIKFQLAASEPPTSSFYQANPIHPPTSGTSGPCPKEKHQNQVPIPEKKDSRFYIYPGLLRVSQTQNDIPPGGPSTPENCSVPRPSSSSFGELT</sequence>
<evidence type="ECO:0008006" key="4">
    <source>
        <dbReference type="Google" id="ProtNLM"/>
    </source>
</evidence>
<feature type="compositionally biased region" description="Polar residues" evidence="1">
    <location>
        <begin position="112"/>
        <end position="130"/>
    </location>
</feature>
<protein>
    <recommendedName>
        <fullName evidence="4">Engrailed</fullName>
    </recommendedName>
</protein>
<organism evidence="2 3">
    <name type="scientific">Ataeniobius toweri</name>
    <dbReference type="NCBI Taxonomy" id="208326"/>
    <lineage>
        <taxon>Eukaryota</taxon>
        <taxon>Metazoa</taxon>
        <taxon>Chordata</taxon>
        <taxon>Craniata</taxon>
        <taxon>Vertebrata</taxon>
        <taxon>Euteleostomi</taxon>
        <taxon>Actinopterygii</taxon>
        <taxon>Neopterygii</taxon>
        <taxon>Teleostei</taxon>
        <taxon>Neoteleostei</taxon>
        <taxon>Acanthomorphata</taxon>
        <taxon>Ovalentaria</taxon>
        <taxon>Atherinomorphae</taxon>
        <taxon>Cyprinodontiformes</taxon>
        <taxon>Goodeidae</taxon>
        <taxon>Ataeniobius</taxon>
    </lineage>
</organism>
<proteinExistence type="predicted"/>
<evidence type="ECO:0000313" key="3">
    <source>
        <dbReference type="Proteomes" id="UP001345963"/>
    </source>
</evidence>
<feature type="compositionally biased region" description="Basic and acidic residues" evidence="1">
    <location>
        <begin position="71"/>
        <end position="85"/>
    </location>
</feature>